<keyword evidence="3" id="KW-1185">Reference proteome</keyword>
<feature type="compositionally biased region" description="Basic and acidic residues" evidence="1">
    <location>
        <begin position="236"/>
        <end position="245"/>
    </location>
</feature>
<protein>
    <submittedName>
        <fullName evidence="2">WASH complex subunit 2</fullName>
    </submittedName>
</protein>
<feature type="compositionally biased region" description="Low complexity" evidence="1">
    <location>
        <begin position="248"/>
        <end position="263"/>
    </location>
</feature>
<evidence type="ECO:0000313" key="3">
    <source>
        <dbReference type="Proteomes" id="UP000440578"/>
    </source>
</evidence>
<dbReference type="OrthoDB" id="751084at2759"/>
<feature type="compositionally biased region" description="Low complexity" evidence="1">
    <location>
        <begin position="391"/>
        <end position="428"/>
    </location>
</feature>
<feature type="compositionally biased region" description="Basic and acidic residues" evidence="1">
    <location>
        <begin position="379"/>
        <end position="389"/>
    </location>
</feature>
<organism evidence="2 3">
    <name type="scientific">Amphibalanus amphitrite</name>
    <name type="common">Striped barnacle</name>
    <name type="synonym">Balanus amphitrite</name>
    <dbReference type="NCBI Taxonomy" id="1232801"/>
    <lineage>
        <taxon>Eukaryota</taxon>
        <taxon>Metazoa</taxon>
        <taxon>Ecdysozoa</taxon>
        <taxon>Arthropoda</taxon>
        <taxon>Crustacea</taxon>
        <taxon>Multicrustacea</taxon>
        <taxon>Cirripedia</taxon>
        <taxon>Thoracica</taxon>
        <taxon>Thoracicalcarea</taxon>
        <taxon>Balanomorpha</taxon>
        <taxon>Balanoidea</taxon>
        <taxon>Balanidae</taxon>
        <taxon>Amphibalaninae</taxon>
        <taxon>Amphibalanus</taxon>
    </lineage>
</organism>
<feature type="compositionally biased region" description="Pro residues" evidence="1">
    <location>
        <begin position="269"/>
        <end position="278"/>
    </location>
</feature>
<dbReference type="EMBL" id="VIIS01000618">
    <property type="protein sequence ID" value="KAF0306998.1"/>
    <property type="molecule type" value="Genomic_DNA"/>
</dbReference>
<name>A0A6A4WX28_AMPAM</name>
<reference evidence="2 3" key="1">
    <citation type="submission" date="2019-07" db="EMBL/GenBank/DDBJ databases">
        <title>Draft genome assembly of a fouling barnacle, Amphibalanus amphitrite (Darwin, 1854): The first reference genome for Thecostraca.</title>
        <authorList>
            <person name="Kim W."/>
        </authorList>
    </citation>
    <scope>NUCLEOTIDE SEQUENCE [LARGE SCALE GENOMIC DNA]</scope>
    <source>
        <strain evidence="2">SNU_AA5</strain>
        <tissue evidence="2">Soma without cirri and trophi</tissue>
    </source>
</reference>
<proteinExistence type="predicted"/>
<evidence type="ECO:0000313" key="2">
    <source>
        <dbReference type="EMBL" id="KAF0306998.1"/>
    </source>
</evidence>
<sequence>MASPPRLCSRAEEVKAELAGLLADSADAQCRVQTAATQLMLVSNSRFVESRVYEDDSAETVAAAAAPEKQTVSKEDAQKETHSRLCEALALGGELVDRAYERLEVSDSDSDGDSSDSLPLAVEPVDPYLHRPLPYIIGSRQFADDDSVGLQLGGGPPPADTEDDLTDQVRDDLTDQVRGELTDQVRGHLTDRVRGELTDQVRGDLTDQVRGGPTDQVRGHLTDQVRGHLTDQVRGHLTDPVRGDLTDQETTGDLLDGTGDTGDVFVPAAPAPAAPVPAPARAAAHPPADDAWSDSSGDMFDPGTQTAPGVAGQKAKSLEREEPPRRQTRARAPLEGDLFAPESDSGSEAGDGELFGAGRPAAAAGLWAGPAAPAAAGGETRRQGVERSEQTPPDDLGSDGSSPGGEDPAPAPAAAAAQPPTPTRRLPAGAVAMFGGLDPFSAPRRREDNSSSSDEDDRPAAATAAGRQKRRGPR</sequence>
<accession>A0A6A4WX28</accession>
<evidence type="ECO:0000256" key="1">
    <source>
        <dbReference type="SAM" id="MobiDB-lite"/>
    </source>
</evidence>
<gene>
    <name evidence="2" type="primary">Washc2</name>
    <name evidence="2" type="ORF">FJT64_021606</name>
</gene>
<feature type="region of interest" description="Disordered" evidence="1">
    <location>
        <begin position="236"/>
        <end position="474"/>
    </location>
</feature>
<dbReference type="AlphaFoldDB" id="A0A6A4WX28"/>
<comment type="caution">
    <text evidence="2">The sequence shown here is derived from an EMBL/GenBank/DDBJ whole genome shotgun (WGS) entry which is preliminary data.</text>
</comment>
<dbReference type="Proteomes" id="UP000440578">
    <property type="component" value="Unassembled WGS sequence"/>
</dbReference>
<feature type="compositionally biased region" description="Low complexity" evidence="1">
    <location>
        <begin position="356"/>
        <end position="378"/>
    </location>
</feature>
<feature type="compositionally biased region" description="Basic and acidic residues" evidence="1">
    <location>
        <begin position="316"/>
        <end position="325"/>
    </location>
</feature>